<proteinExistence type="inferred from homology"/>
<feature type="transmembrane region" description="Helical" evidence="6">
    <location>
        <begin position="223"/>
        <end position="242"/>
    </location>
</feature>
<evidence type="ECO:0000256" key="3">
    <source>
        <dbReference type="ARBA" id="ARBA00022692"/>
    </source>
</evidence>
<evidence type="ECO:0000313" key="8">
    <source>
        <dbReference type="Proteomes" id="UP000233551"/>
    </source>
</evidence>
<keyword evidence="5 6" id="KW-0472">Membrane</keyword>
<accession>A0A2I0KHY0</accession>
<reference evidence="7 8" key="1">
    <citation type="submission" date="2017-11" db="EMBL/GenBank/DDBJ databases">
        <title>De-novo sequencing of pomegranate (Punica granatum L.) genome.</title>
        <authorList>
            <person name="Akparov Z."/>
            <person name="Amiraslanov A."/>
            <person name="Hajiyeva S."/>
            <person name="Abbasov M."/>
            <person name="Kaur K."/>
            <person name="Hamwieh A."/>
            <person name="Solovyev V."/>
            <person name="Salamov A."/>
            <person name="Braich B."/>
            <person name="Kosarev P."/>
            <person name="Mahmoud A."/>
            <person name="Hajiyev E."/>
            <person name="Babayeva S."/>
            <person name="Izzatullayeva V."/>
            <person name="Mammadov A."/>
            <person name="Mammadov A."/>
            <person name="Sharifova S."/>
            <person name="Ojaghi J."/>
            <person name="Eynullazada K."/>
            <person name="Bayramov B."/>
            <person name="Abdulazimova A."/>
            <person name="Shahmuradov I."/>
        </authorList>
    </citation>
    <scope>NUCLEOTIDE SEQUENCE [LARGE SCALE GENOMIC DNA]</scope>
    <source>
        <strain evidence="8">cv. AG2017</strain>
        <tissue evidence="7">Leaf</tissue>
    </source>
</reference>
<organism evidence="7 8">
    <name type="scientific">Punica granatum</name>
    <name type="common">Pomegranate</name>
    <dbReference type="NCBI Taxonomy" id="22663"/>
    <lineage>
        <taxon>Eukaryota</taxon>
        <taxon>Viridiplantae</taxon>
        <taxon>Streptophyta</taxon>
        <taxon>Embryophyta</taxon>
        <taxon>Tracheophyta</taxon>
        <taxon>Spermatophyta</taxon>
        <taxon>Magnoliopsida</taxon>
        <taxon>eudicotyledons</taxon>
        <taxon>Gunneridae</taxon>
        <taxon>Pentapetalae</taxon>
        <taxon>rosids</taxon>
        <taxon>malvids</taxon>
        <taxon>Myrtales</taxon>
        <taxon>Lythraceae</taxon>
        <taxon>Punica</taxon>
    </lineage>
</organism>
<evidence type="ECO:0000256" key="2">
    <source>
        <dbReference type="ARBA" id="ARBA00005982"/>
    </source>
</evidence>
<comment type="subcellular location">
    <subcellularLocation>
        <location evidence="1">Membrane</location>
        <topology evidence="1">Multi-pass membrane protein</topology>
    </subcellularLocation>
</comment>
<dbReference type="AlphaFoldDB" id="A0A2I0KHY0"/>
<gene>
    <name evidence="7" type="ORF">CRG98_012201</name>
</gene>
<comment type="caution">
    <text evidence="7">The sequence shown here is derived from an EMBL/GenBank/DDBJ whole genome shotgun (WGS) entry which is preliminary data.</text>
</comment>
<dbReference type="InterPro" id="IPR036259">
    <property type="entry name" value="MFS_trans_sf"/>
</dbReference>
<evidence type="ECO:0000256" key="4">
    <source>
        <dbReference type="ARBA" id="ARBA00022989"/>
    </source>
</evidence>
<evidence type="ECO:0000256" key="1">
    <source>
        <dbReference type="ARBA" id="ARBA00004141"/>
    </source>
</evidence>
<protein>
    <submittedName>
        <fullName evidence="7">Uncharacterized protein</fullName>
    </submittedName>
</protein>
<evidence type="ECO:0000313" key="7">
    <source>
        <dbReference type="EMBL" id="PKI67416.1"/>
    </source>
</evidence>
<dbReference type="InterPro" id="IPR000109">
    <property type="entry name" value="POT_fam"/>
</dbReference>
<dbReference type="Pfam" id="PF00854">
    <property type="entry name" value="PTR2"/>
    <property type="match status" value="1"/>
</dbReference>
<feature type="transmembrane region" description="Helical" evidence="6">
    <location>
        <begin position="198"/>
        <end position="217"/>
    </location>
</feature>
<keyword evidence="3 6" id="KW-0812">Transmembrane</keyword>
<dbReference type="STRING" id="22663.A0A2I0KHY0"/>
<evidence type="ECO:0000256" key="6">
    <source>
        <dbReference type="SAM" id="Phobius"/>
    </source>
</evidence>
<keyword evidence="8" id="KW-1185">Reference proteome</keyword>
<dbReference type="GO" id="GO:0022857">
    <property type="term" value="F:transmembrane transporter activity"/>
    <property type="evidence" value="ECO:0007669"/>
    <property type="project" value="InterPro"/>
</dbReference>
<evidence type="ECO:0000256" key="5">
    <source>
        <dbReference type="ARBA" id="ARBA00023136"/>
    </source>
</evidence>
<name>A0A2I0KHY0_PUNGR</name>
<keyword evidence="4 6" id="KW-1133">Transmembrane helix</keyword>
<dbReference type="Gene3D" id="1.20.1250.20">
    <property type="entry name" value="MFS general substrate transporter like domains"/>
    <property type="match status" value="1"/>
</dbReference>
<dbReference type="PANTHER" id="PTHR11654">
    <property type="entry name" value="OLIGOPEPTIDE TRANSPORTER-RELATED"/>
    <property type="match status" value="1"/>
</dbReference>
<sequence length="306" mass="34265">MVSSPTRLLLSRHWEWLLGRGDLGRAVLSCWAAGIWTGPRWDSRPGLGGEGGRAVGERELRVRQGNWGFFGRGRAAGLGREVELVVSRPWATCGSRRKVELGVSRPWATCGSRRKVELGVSRSWANCGSRRKEILLFQKVANTQVINRKYFPHGWQNDDFAPLEPVDQNWVLTATLGVDQFNRENPDEQQSKSSFYSYYYVAINMGCLAAQTVPVYLENMGHWLVMFLICTGFSIIAHALFFSRMTRFRHFKPMGNPILRISQISSLQLFDSGDSRPVAARSSSSWKAAVIGGHDGARVSVRGRGC</sequence>
<dbReference type="EMBL" id="PGOL01000604">
    <property type="protein sequence ID" value="PKI67416.1"/>
    <property type="molecule type" value="Genomic_DNA"/>
</dbReference>
<dbReference type="GO" id="GO:0016020">
    <property type="term" value="C:membrane"/>
    <property type="evidence" value="ECO:0007669"/>
    <property type="project" value="UniProtKB-SubCell"/>
</dbReference>
<dbReference type="Proteomes" id="UP000233551">
    <property type="component" value="Unassembled WGS sequence"/>
</dbReference>
<dbReference type="SUPFAM" id="SSF103473">
    <property type="entry name" value="MFS general substrate transporter"/>
    <property type="match status" value="1"/>
</dbReference>
<comment type="similarity">
    <text evidence="2">Belongs to the major facilitator superfamily. Proton-dependent oligopeptide transporter (POT/PTR) (TC 2.A.17) family.</text>
</comment>